<dbReference type="AlphaFoldDB" id="A0A3B1BNK9"/>
<dbReference type="SUPFAM" id="SSF53448">
    <property type="entry name" value="Nucleotide-diphospho-sugar transferases"/>
    <property type="match status" value="1"/>
</dbReference>
<dbReference type="EMBL" id="UOGA01000158">
    <property type="protein sequence ID" value="VAX19529.1"/>
    <property type="molecule type" value="Genomic_DNA"/>
</dbReference>
<dbReference type="InterPro" id="IPR029044">
    <property type="entry name" value="Nucleotide-diphossugar_trans"/>
</dbReference>
<evidence type="ECO:0000259" key="5">
    <source>
        <dbReference type="Pfam" id="PF00483"/>
    </source>
</evidence>
<dbReference type="GO" id="GO:0016746">
    <property type="term" value="F:acyltransferase activity"/>
    <property type="evidence" value="ECO:0007669"/>
    <property type="project" value="UniProtKB-KW"/>
</dbReference>
<comment type="catalytic activity">
    <reaction evidence="4">
        <text>N-acetyl-alpha-D-glucosamine 1-phosphate + UTP + H(+) = UDP-N-acetyl-alpha-D-glucosamine + diphosphate</text>
        <dbReference type="Rhea" id="RHEA:13509"/>
        <dbReference type="ChEBI" id="CHEBI:15378"/>
        <dbReference type="ChEBI" id="CHEBI:33019"/>
        <dbReference type="ChEBI" id="CHEBI:46398"/>
        <dbReference type="ChEBI" id="CHEBI:57705"/>
        <dbReference type="ChEBI" id="CHEBI:57776"/>
        <dbReference type="EC" id="2.7.7.23"/>
    </reaction>
</comment>
<keyword evidence="6" id="KW-0012">Acyltransferase</keyword>
<proteinExistence type="predicted"/>
<gene>
    <name evidence="6" type="ORF">MNBD_NITROSPINAE04-2471</name>
</gene>
<evidence type="ECO:0000256" key="4">
    <source>
        <dbReference type="ARBA" id="ARBA00048493"/>
    </source>
</evidence>
<evidence type="ECO:0000313" key="6">
    <source>
        <dbReference type="EMBL" id="VAX19529.1"/>
    </source>
</evidence>
<dbReference type="Gene3D" id="3.90.550.10">
    <property type="entry name" value="Spore Coat Polysaccharide Biosynthesis Protein SpsA, Chain A"/>
    <property type="match status" value="1"/>
</dbReference>
<keyword evidence="2 6" id="KW-0808">Transferase</keyword>
<dbReference type="InterPro" id="IPR050065">
    <property type="entry name" value="GlmU-like"/>
</dbReference>
<dbReference type="EC" id="2.7.7.23" evidence="1"/>
<organism evidence="6">
    <name type="scientific">hydrothermal vent metagenome</name>
    <dbReference type="NCBI Taxonomy" id="652676"/>
    <lineage>
        <taxon>unclassified sequences</taxon>
        <taxon>metagenomes</taxon>
        <taxon>ecological metagenomes</taxon>
    </lineage>
</organism>
<keyword evidence="3 6" id="KW-0548">Nucleotidyltransferase</keyword>
<sequence>MSRRGAVAVVILAGGKGTRMKSNLPKVLHTLAGEPLLGHVLKTARALDPEKIVVIVGHRREMVIERFKDEDIEFAIQEPQFGTGHAMAQAEDHFKGFAGMIIALSGDAPLLKPDTLKQMIKTHKESGAVITMLTCELSDPGAYGRVIRIEGEIRATIEAKDATEDQLLINEINSGVYVFDADFLFSALKAVDNHNAQGEYYLTDLISIAVKKGLKVSGVIAKEAYETMGVNTAEELENLEKEGRLIPGGR</sequence>
<dbReference type="InterPro" id="IPR005835">
    <property type="entry name" value="NTP_transferase_dom"/>
</dbReference>
<dbReference type="PANTHER" id="PTHR43584">
    <property type="entry name" value="NUCLEOTIDYL TRANSFERASE"/>
    <property type="match status" value="1"/>
</dbReference>
<dbReference type="GO" id="GO:0003977">
    <property type="term" value="F:UDP-N-acetylglucosamine diphosphorylase activity"/>
    <property type="evidence" value="ECO:0007669"/>
    <property type="project" value="UniProtKB-EC"/>
</dbReference>
<protein>
    <recommendedName>
        <fullName evidence="1">UDP-N-acetylglucosamine diphosphorylase</fullName>
        <ecNumber evidence="1">2.7.7.23</ecNumber>
    </recommendedName>
</protein>
<accession>A0A3B1BNK9</accession>
<dbReference type="PANTHER" id="PTHR43584:SF3">
    <property type="entry name" value="BIFUNCTIONAL PROTEIN GLMU"/>
    <property type="match status" value="1"/>
</dbReference>
<evidence type="ECO:0000256" key="2">
    <source>
        <dbReference type="ARBA" id="ARBA00022679"/>
    </source>
</evidence>
<name>A0A3B1BNK9_9ZZZZ</name>
<dbReference type="CDD" id="cd02540">
    <property type="entry name" value="GT2_GlmU_N_bac"/>
    <property type="match status" value="1"/>
</dbReference>
<feature type="domain" description="Nucleotidyl transferase" evidence="5">
    <location>
        <begin position="9"/>
        <end position="223"/>
    </location>
</feature>
<evidence type="ECO:0000256" key="1">
    <source>
        <dbReference type="ARBA" id="ARBA00012457"/>
    </source>
</evidence>
<reference evidence="6" key="1">
    <citation type="submission" date="2018-06" db="EMBL/GenBank/DDBJ databases">
        <authorList>
            <person name="Zhirakovskaya E."/>
        </authorList>
    </citation>
    <scope>NUCLEOTIDE SEQUENCE</scope>
</reference>
<evidence type="ECO:0000256" key="3">
    <source>
        <dbReference type="ARBA" id="ARBA00022695"/>
    </source>
</evidence>
<dbReference type="Pfam" id="PF00483">
    <property type="entry name" value="NTP_transferase"/>
    <property type="match status" value="1"/>
</dbReference>